<name>A0A2G2WWY5_CAPBA</name>
<dbReference type="InterPro" id="IPR054722">
    <property type="entry name" value="PolX-like_BBD"/>
</dbReference>
<feature type="domain" description="Retrovirus-related Pol polyprotein from transposon TNT 1-94-like beta-barrel" evidence="2">
    <location>
        <begin position="43"/>
        <end position="106"/>
    </location>
</feature>
<dbReference type="SMART" id="SM00248">
    <property type="entry name" value="ANK"/>
    <property type="match status" value="2"/>
</dbReference>
<dbReference type="PROSITE" id="PS50088">
    <property type="entry name" value="ANK_REPEAT"/>
    <property type="match status" value="1"/>
</dbReference>
<keyword evidence="1" id="KW-0040">ANK repeat</keyword>
<evidence type="ECO:0000256" key="1">
    <source>
        <dbReference type="PROSITE-ProRule" id="PRU00023"/>
    </source>
</evidence>
<evidence type="ECO:0000313" key="4">
    <source>
        <dbReference type="Proteomes" id="UP000224567"/>
    </source>
</evidence>
<dbReference type="Proteomes" id="UP000224567">
    <property type="component" value="Unassembled WGS sequence"/>
</dbReference>
<comment type="caution">
    <text evidence="3">The sequence shown here is derived from an EMBL/GenBank/DDBJ whole genome shotgun (WGS) entry which is preliminary data.</text>
</comment>
<evidence type="ECO:0000259" key="2">
    <source>
        <dbReference type="Pfam" id="PF22936"/>
    </source>
</evidence>
<dbReference type="EMBL" id="MLFT02000004">
    <property type="protein sequence ID" value="PHT49679.1"/>
    <property type="molecule type" value="Genomic_DNA"/>
</dbReference>
<dbReference type="InterPro" id="IPR002110">
    <property type="entry name" value="Ankyrin_rpt"/>
</dbReference>
<proteinExistence type="predicted"/>
<feature type="repeat" description="ANK" evidence="1">
    <location>
        <begin position="240"/>
        <end position="272"/>
    </location>
</feature>
<dbReference type="SUPFAM" id="SSF48403">
    <property type="entry name" value="Ankyrin repeat"/>
    <property type="match status" value="1"/>
</dbReference>
<dbReference type="STRING" id="33114.A0A2G2WWY5"/>
<sequence>MNCRAPKKGKKKDLTNLLEFKKEMDDLCAMHFECNLVGNSREWLMDSGDTRHVCANKELFSTFAPTQVEEKIYMENSSTTKVEGTGKVCLKMTSGKVLTLNNVFQVVIGRAGNMMYNGKSLHIRWRNNTVKELISSGIITVDYVKSKDNVLGPLTKDLSRERVGRTSKRMGLRPRTSQHGGLRVVVPRMRGWKTSLAYTPVGNGNDWATSIHIAANEGHLNMIRELSFHRPDSLEMLNNNGQNALHVVISNYKTRVVRFLLKSKESHNLIDSQIMMAILLSICLLPLTK</sequence>
<dbReference type="InterPro" id="IPR036770">
    <property type="entry name" value="Ankyrin_rpt-contain_sf"/>
</dbReference>
<dbReference type="PANTHER" id="PTHR47592">
    <property type="entry name" value="PBF68 PROTEIN"/>
    <property type="match status" value="1"/>
</dbReference>
<reference evidence="3 4" key="1">
    <citation type="journal article" date="2017" name="Genome Biol.">
        <title>New reference genome sequences of hot pepper reveal the massive evolution of plant disease-resistance genes by retroduplication.</title>
        <authorList>
            <person name="Kim S."/>
            <person name="Park J."/>
            <person name="Yeom S.I."/>
            <person name="Kim Y.M."/>
            <person name="Seo E."/>
            <person name="Kim K.T."/>
            <person name="Kim M.S."/>
            <person name="Lee J.M."/>
            <person name="Cheong K."/>
            <person name="Shin H.S."/>
            <person name="Kim S.B."/>
            <person name="Han K."/>
            <person name="Lee J."/>
            <person name="Park M."/>
            <person name="Lee H.A."/>
            <person name="Lee H.Y."/>
            <person name="Lee Y."/>
            <person name="Oh S."/>
            <person name="Lee J.H."/>
            <person name="Choi E."/>
            <person name="Choi E."/>
            <person name="Lee S.E."/>
            <person name="Jeon J."/>
            <person name="Kim H."/>
            <person name="Choi G."/>
            <person name="Song H."/>
            <person name="Lee J."/>
            <person name="Lee S.C."/>
            <person name="Kwon J.K."/>
            <person name="Lee H.Y."/>
            <person name="Koo N."/>
            <person name="Hong Y."/>
            <person name="Kim R.W."/>
            <person name="Kang W.H."/>
            <person name="Huh J.H."/>
            <person name="Kang B.C."/>
            <person name="Yang T.J."/>
            <person name="Lee Y.H."/>
            <person name="Bennetzen J.L."/>
            <person name="Choi D."/>
        </authorList>
    </citation>
    <scope>NUCLEOTIDE SEQUENCE [LARGE SCALE GENOMIC DNA]</scope>
    <source>
        <strain evidence="4">cv. PBC81</strain>
    </source>
</reference>
<dbReference type="Pfam" id="PF12796">
    <property type="entry name" value="Ank_2"/>
    <property type="match status" value="1"/>
</dbReference>
<protein>
    <recommendedName>
        <fullName evidence="2">Retrovirus-related Pol polyprotein from transposon TNT 1-94-like beta-barrel domain-containing protein</fullName>
    </recommendedName>
</protein>
<organism evidence="3 4">
    <name type="scientific">Capsicum baccatum</name>
    <name type="common">Peruvian pepper</name>
    <dbReference type="NCBI Taxonomy" id="33114"/>
    <lineage>
        <taxon>Eukaryota</taxon>
        <taxon>Viridiplantae</taxon>
        <taxon>Streptophyta</taxon>
        <taxon>Embryophyta</taxon>
        <taxon>Tracheophyta</taxon>
        <taxon>Spermatophyta</taxon>
        <taxon>Magnoliopsida</taxon>
        <taxon>eudicotyledons</taxon>
        <taxon>Gunneridae</taxon>
        <taxon>Pentapetalae</taxon>
        <taxon>asterids</taxon>
        <taxon>lamiids</taxon>
        <taxon>Solanales</taxon>
        <taxon>Solanaceae</taxon>
        <taxon>Solanoideae</taxon>
        <taxon>Capsiceae</taxon>
        <taxon>Capsicum</taxon>
    </lineage>
</organism>
<accession>A0A2G2WWY5</accession>
<reference evidence="4" key="2">
    <citation type="journal article" date="2017" name="J. Anim. Genet.">
        <title>Multiple reference genome sequences of hot pepper reveal the massive evolution of plant disease resistance genes by retroduplication.</title>
        <authorList>
            <person name="Kim S."/>
            <person name="Park J."/>
            <person name="Yeom S.-I."/>
            <person name="Kim Y.-M."/>
            <person name="Seo E."/>
            <person name="Kim K.-T."/>
            <person name="Kim M.-S."/>
            <person name="Lee J.M."/>
            <person name="Cheong K."/>
            <person name="Shin H.-S."/>
            <person name="Kim S.-B."/>
            <person name="Han K."/>
            <person name="Lee J."/>
            <person name="Park M."/>
            <person name="Lee H.-A."/>
            <person name="Lee H.-Y."/>
            <person name="Lee Y."/>
            <person name="Oh S."/>
            <person name="Lee J.H."/>
            <person name="Choi E."/>
            <person name="Choi E."/>
            <person name="Lee S.E."/>
            <person name="Jeon J."/>
            <person name="Kim H."/>
            <person name="Choi G."/>
            <person name="Song H."/>
            <person name="Lee J."/>
            <person name="Lee S.-C."/>
            <person name="Kwon J.-K."/>
            <person name="Lee H.-Y."/>
            <person name="Koo N."/>
            <person name="Hong Y."/>
            <person name="Kim R.W."/>
            <person name="Kang W.-H."/>
            <person name="Huh J.H."/>
            <person name="Kang B.-C."/>
            <person name="Yang T.-J."/>
            <person name="Lee Y.-H."/>
            <person name="Bennetzen J.L."/>
            <person name="Choi D."/>
        </authorList>
    </citation>
    <scope>NUCLEOTIDE SEQUENCE [LARGE SCALE GENOMIC DNA]</scope>
    <source>
        <strain evidence="4">cv. PBC81</strain>
    </source>
</reference>
<dbReference type="Gene3D" id="1.25.40.20">
    <property type="entry name" value="Ankyrin repeat-containing domain"/>
    <property type="match status" value="1"/>
</dbReference>
<dbReference type="PANTHER" id="PTHR47592:SF24">
    <property type="entry name" value="BNACNNG30200D PROTEIN"/>
    <property type="match status" value="1"/>
</dbReference>
<dbReference type="Pfam" id="PF22936">
    <property type="entry name" value="Pol_BBD"/>
    <property type="match status" value="1"/>
</dbReference>
<gene>
    <name evidence="3" type="ORF">CQW23_09426</name>
</gene>
<dbReference type="AlphaFoldDB" id="A0A2G2WWY5"/>
<keyword evidence="4" id="KW-1185">Reference proteome</keyword>
<dbReference type="OrthoDB" id="1645289at2759"/>
<evidence type="ECO:0000313" key="3">
    <source>
        <dbReference type="EMBL" id="PHT49679.1"/>
    </source>
</evidence>